<keyword evidence="3" id="KW-1185">Reference proteome</keyword>
<reference evidence="2" key="2">
    <citation type="submission" date="2023-07" db="EMBL/GenBank/DDBJ databases">
        <authorList>
            <person name="Shen H."/>
        </authorList>
    </citation>
    <scope>NUCLEOTIDE SEQUENCE</scope>
    <source>
        <strain evidence="2">TNR-22</strain>
    </source>
</reference>
<dbReference type="SUPFAM" id="SSF52833">
    <property type="entry name" value="Thioredoxin-like"/>
    <property type="match status" value="1"/>
</dbReference>
<name>A0ABT8YGT7_9HYPH</name>
<dbReference type="Proteomes" id="UP001174932">
    <property type="component" value="Unassembled WGS sequence"/>
</dbReference>
<dbReference type="EMBL" id="JAUOZU010000002">
    <property type="protein sequence ID" value="MDO6962895.1"/>
    <property type="molecule type" value="Genomic_DNA"/>
</dbReference>
<sequence>MMEFYFARGACSLGIHVLLEEAGADYRGVAIDLRAAEQFSERFRAVNPKSKVPALVREEGGLLTEFQTIALWIARTYPEANLLPGGFEGELRALELLDYMVGTVHMRGFTFILVPGKFVSGEAAQTELRAHGRDVVEKGLAQLSEQLSDRDWLLGDYSIADAGLFYMTMWADRIGLELPANIAAFRERMLSRPAVRRALELEA</sequence>
<proteinExistence type="predicted"/>
<gene>
    <name evidence="2" type="ORF">Q4481_02940</name>
</gene>
<dbReference type="Gene3D" id="3.40.30.10">
    <property type="entry name" value="Glutaredoxin"/>
    <property type="match status" value="1"/>
</dbReference>
<evidence type="ECO:0000313" key="2">
    <source>
        <dbReference type="EMBL" id="MDO6962895.1"/>
    </source>
</evidence>
<dbReference type="SFLD" id="SFLDS00019">
    <property type="entry name" value="Glutathione_Transferase_(cytos"/>
    <property type="match status" value="1"/>
</dbReference>
<dbReference type="SFLD" id="SFLDG00358">
    <property type="entry name" value="Main_(cytGST)"/>
    <property type="match status" value="1"/>
</dbReference>
<feature type="domain" description="GST N-terminal" evidence="1">
    <location>
        <begin position="1"/>
        <end position="81"/>
    </location>
</feature>
<reference evidence="2" key="1">
    <citation type="journal article" date="2015" name="Int. J. Syst. Evol. Microbiol.">
        <title>Rhizobium alvei sp. nov., isolated from a freshwater river.</title>
        <authorList>
            <person name="Sheu S.Y."/>
            <person name="Huang H.W."/>
            <person name="Young C.C."/>
            <person name="Chen W.M."/>
        </authorList>
    </citation>
    <scope>NUCLEOTIDE SEQUENCE</scope>
    <source>
        <strain evidence="2">TNR-22</strain>
    </source>
</reference>
<dbReference type="Gene3D" id="1.20.1050.10">
    <property type="match status" value="1"/>
</dbReference>
<dbReference type="CDD" id="cd03057">
    <property type="entry name" value="GST_N_Beta"/>
    <property type="match status" value="1"/>
</dbReference>
<evidence type="ECO:0000313" key="3">
    <source>
        <dbReference type="Proteomes" id="UP001174932"/>
    </source>
</evidence>
<evidence type="ECO:0000259" key="1">
    <source>
        <dbReference type="PROSITE" id="PS50404"/>
    </source>
</evidence>
<dbReference type="Pfam" id="PF13409">
    <property type="entry name" value="GST_N_2"/>
    <property type="match status" value="1"/>
</dbReference>
<dbReference type="InterPro" id="IPR040079">
    <property type="entry name" value="Glutathione_S-Trfase"/>
</dbReference>
<protein>
    <submittedName>
        <fullName evidence="2">Glutathione binding-like protein</fullName>
    </submittedName>
</protein>
<dbReference type="SUPFAM" id="SSF47616">
    <property type="entry name" value="GST C-terminal domain-like"/>
    <property type="match status" value="1"/>
</dbReference>
<dbReference type="Pfam" id="PF13410">
    <property type="entry name" value="GST_C_2"/>
    <property type="match status" value="1"/>
</dbReference>
<accession>A0ABT8YGT7</accession>
<dbReference type="InterPro" id="IPR036282">
    <property type="entry name" value="Glutathione-S-Trfase_C_sf"/>
</dbReference>
<dbReference type="InterPro" id="IPR004045">
    <property type="entry name" value="Glutathione_S-Trfase_N"/>
</dbReference>
<dbReference type="InterPro" id="IPR036249">
    <property type="entry name" value="Thioredoxin-like_sf"/>
</dbReference>
<organism evidence="2 3">
    <name type="scientific">Rhizobium alvei</name>
    <dbReference type="NCBI Taxonomy" id="1132659"/>
    <lineage>
        <taxon>Bacteria</taxon>
        <taxon>Pseudomonadati</taxon>
        <taxon>Pseudomonadota</taxon>
        <taxon>Alphaproteobacteria</taxon>
        <taxon>Hyphomicrobiales</taxon>
        <taxon>Rhizobiaceae</taxon>
        <taxon>Rhizobium/Agrobacterium group</taxon>
        <taxon>Rhizobium</taxon>
    </lineage>
</organism>
<dbReference type="SFLD" id="SFLDG01150">
    <property type="entry name" value="Main.1:_Beta-like"/>
    <property type="match status" value="1"/>
</dbReference>
<dbReference type="PANTHER" id="PTHR44051:SF8">
    <property type="entry name" value="GLUTATHIONE S-TRANSFERASE GSTA"/>
    <property type="match status" value="1"/>
</dbReference>
<dbReference type="CDD" id="cd03188">
    <property type="entry name" value="GST_C_Beta"/>
    <property type="match status" value="1"/>
</dbReference>
<comment type="caution">
    <text evidence="2">The sequence shown here is derived from an EMBL/GenBank/DDBJ whole genome shotgun (WGS) entry which is preliminary data.</text>
</comment>
<dbReference type="RefSeq" id="WP_304374789.1">
    <property type="nucleotide sequence ID" value="NZ_JAUOZU010000002.1"/>
</dbReference>
<dbReference type="PROSITE" id="PS50404">
    <property type="entry name" value="GST_NTER"/>
    <property type="match status" value="1"/>
</dbReference>
<dbReference type="PANTHER" id="PTHR44051">
    <property type="entry name" value="GLUTATHIONE S-TRANSFERASE-RELATED"/>
    <property type="match status" value="1"/>
</dbReference>